<evidence type="ECO:0000256" key="1">
    <source>
        <dbReference type="ARBA" id="ARBA00010923"/>
    </source>
</evidence>
<dbReference type="PANTHER" id="PTHR30408:SF12">
    <property type="entry name" value="TYPE I RESTRICTION ENZYME MJAVIII SPECIFICITY SUBUNIT"/>
    <property type="match status" value="1"/>
</dbReference>
<feature type="domain" description="Type I restriction modification DNA specificity" evidence="4">
    <location>
        <begin position="5"/>
        <end position="179"/>
    </location>
</feature>
<organism evidence="5 6">
    <name type="scientific">Planktothrix agardhii</name>
    <name type="common">Oscillatoria agardhii</name>
    <dbReference type="NCBI Taxonomy" id="1160"/>
    <lineage>
        <taxon>Bacteria</taxon>
        <taxon>Bacillati</taxon>
        <taxon>Cyanobacteriota</taxon>
        <taxon>Cyanophyceae</taxon>
        <taxon>Oscillatoriophycideae</taxon>
        <taxon>Oscillatoriales</taxon>
        <taxon>Microcoleaceae</taxon>
        <taxon>Planktothrix</taxon>
    </lineage>
</organism>
<reference evidence="5" key="1">
    <citation type="submission" date="2020-09" db="EMBL/GenBank/DDBJ databases">
        <authorList>
            <person name="Blom J."/>
        </authorList>
    </citation>
    <scope>NUCLEOTIDE SEQUENCE</scope>
    <source>
        <strain evidence="5">No.66</strain>
    </source>
</reference>
<gene>
    <name evidence="5" type="ORF">PANO66_03468</name>
</gene>
<evidence type="ECO:0000259" key="4">
    <source>
        <dbReference type="Pfam" id="PF01420"/>
    </source>
</evidence>
<accession>A0AAD1V6X1</accession>
<evidence type="ECO:0000256" key="3">
    <source>
        <dbReference type="ARBA" id="ARBA00023125"/>
    </source>
</evidence>
<dbReference type="Gene3D" id="3.90.220.20">
    <property type="entry name" value="DNA methylase specificity domains"/>
    <property type="match status" value="1"/>
</dbReference>
<dbReference type="Proteomes" id="UP001153761">
    <property type="component" value="Chromosome"/>
</dbReference>
<evidence type="ECO:0000256" key="2">
    <source>
        <dbReference type="ARBA" id="ARBA00022747"/>
    </source>
</evidence>
<dbReference type="InterPro" id="IPR000055">
    <property type="entry name" value="Restrct_endonuc_typeI_TRD"/>
</dbReference>
<dbReference type="InterPro" id="IPR052021">
    <property type="entry name" value="Type-I_RS_S_subunit"/>
</dbReference>
<dbReference type="Pfam" id="PF01420">
    <property type="entry name" value="Methylase_S"/>
    <property type="match status" value="1"/>
</dbReference>
<keyword evidence="3" id="KW-0238">DNA-binding</keyword>
<sequence>MSNRVFRLDELVQISQGITLNRYRDDEGVQERIVNARNLDQLYIKGDLSLEQLKVSNLVQYQLKTDDVVITIRGTPIKAAVVTAEVAGSLAGQNLAMLRPKSKYINPVYLAVVLCSKWLERSLTMLYGQSSATQLISIAQLRKLEIPLPDLSTQDKIAQLFLSAERARKITLEALETRQRLTEFTLFQILGEQQ</sequence>
<dbReference type="RefSeq" id="WP_227350766.1">
    <property type="nucleotide sequence ID" value="NZ_LR882963.1"/>
</dbReference>
<comment type="similarity">
    <text evidence="1">Belongs to the type-I restriction system S methylase family.</text>
</comment>
<protein>
    <recommendedName>
        <fullName evidence="4">Type I restriction modification DNA specificity domain-containing protein</fullName>
    </recommendedName>
</protein>
<dbReference type="GO" id="GO:0009307">
    <property type="term" value="P:DNA restriction-modification system"/>
    <property type="evidence" value="ECO:0007669"/>
    <property type="project" value="UniProtKB-KW"/>
</dbReference>
<dbReference type="PANTHER" id="PTHR30408">
    <property type="entry name" value="TYPE-1 RESTRICTION ENZYME ECOKI SPECIFICITY PROTEIN"/>
    <property type="match status" value="1"/>
</dbReference>
<keyword evidence="2" id="KW-0680">Restriction system</keyword>
<dbReference type="SUPFAM" id="SSF116734">
    <property type="entry name" value="DNA methylase specificity domain"/>
    <property type="match status" value="1"/>
</dbReference>
<dbReference type="InterPro" id="IPR044946">
    <property type="entry name" value="Restrct_endonuc_typeI_TRD_sf"/>
</dbReference>
<name>A0AAD1V6X1_PLAAG</name>
<dbReference type="GO" id="GO:0003677">
    <property type="term" value="F:DNA binding"/>
    <property type="evidence" value="ECO:0007669"/>
    <property type="project" value="UniProtKB-KW"/>
</dbReference>
<evidence type="ECO:0000313" key="5">
    <source>
        <dbReference type="EMBL" id="CAD5963688.1"/>
    </source>
</evidence>
<proteinExistence type="inferred from homology"/>
<dbReference type="AlphaFoldDB" id="A0AAD1V6X1"/>
<evidence type="ECO:0000313" key="6">
    <source>
        <dbReference type="Proteomes" id="UP001153761"/>
    </source>
</evidence>
<dbReference type="EMBL" id="LR882963">
    <property type="protein sequence ID" value="CAD5963688.1"/>
    <property type="molecule type" value="Genomic_DNA"/>
</dbReference>